<reference evidence="1 2" key="1">
    <citation type="submission" date="2018-11" db="EMBL/GenBank/DDBJ databases">
        <title>Vibrio LJC006 sp. nov., isolated from seawater during the bloom of the enteromorpha.</title>
        <authorList>
            <person name="Liang J."/>
        </authorList>
    </citation>
    <scope>NUCLEOTIDE SEQUENCE [LARGE SCALE GENOMIC DNA]</scope>
    <source>
        <strain evidence="1 2">LJC006</strain>
    </source>
</reference>
<dbReference type="GO" id="GO:0016740">
    <property type="term" value="F:transferase activity"/>
    <property type="evidence" value="ECO:0007669"/>
    <property type="project" value="UniProtKB-KW"/>
</dbReference>
<evidence type="ECO:0000313" key="1">
    <source>
        <dbReference type="EMBL" id="RQW63876.1"/>
    </source>
</evidence>
<keyword evidence="2" id="KW-1185">Reference proteome</keyword>
<dbReference type="EMBL" id="RJVQ01000002">
    <property type="protein sequence ID" value="RQW63876.1"/>
    <property type="molecule type" value="Genomic_DNA"/>
</dbReference>
<dbReference type="RefSeq" id="WP_124935997.1">
    <property type="nucleotide sequence ID" value="NZ_RJVQ01000002.1"/>
</dbReference>
<protein>
    <submittedName>
        <fullName evidence="1">Glycosyltransferase</fullName>
    </submittedName>
</protein>
<dbReference type="Proteomes" id="UP000281112">
    <property type="component" value="Unassembled WGS sequence"/>
</dbReference>
<evidence type="ECO:0000313" key="2">
    <source>
        <dbReference type="Proteomes" id="UP000281112"/>
    </source>
</evidence>
<keyword evidence="1" id="KW-0808">Transferase</keyword>
<gene>
    <name evidence="1" type="ORF">EES38_04520</name>
</gene>
<dbReference type="SUPFAM" id="SSF53756">
    <property type="entry name" value="UDP-Glycosyltransferase/glycogen phosphorylase"/>
    <property type="match status" value="1"/>
</dbReference>
<dbReference type="AlphaFoldDB" id="A0A3N9U6Y7"/>
<dbReference type="Gene3D" id="3.40.50.2000">
    <property type="entry name" value="Glycogen Phosphorylase B"/>
    <property type="match status" value="1"/>
</dbReference>
<dbReference type="Pfam" id="PF13692">
    <property type="entry name" value="Glyco_trans_1_4"/>
    <property type="match status" value="1"/>
</dbReference>
<accession>A0A3N9U6Y7</accession>
<dbReference type="OrthoDB" id="8756565at2"/>
<proteinExistence type="predicted"/>
<organism evidence="1 2">
    <name type="scientific">Vibrio viridaestus</name>
    <dbReference type="NCBI Taxonomy" id="2487322"/>
    <lineage>
        <taxon>Bacteria</taxon>
        <taxon>Pseudomonadati</taxon>
        <taxon>Pseudomonadota</taxon>
        <taxon>Gammaproteobacteria</taxon>
        <taxon>Vibrionales</taxon>
        <taxon>Vibrionaceae</taxon>
        <taxon>Vibrio</taxon>
    </lineage>
</organism>
<comment type="caution">
    <text evidence="1">The sequence shown here is derived from an EMBL/GenBank/DDBJ whole genome shotgun (WGS) entry which is preliminary data.</text>
</comment>
<name>A0A3N9U6Y7_9VIBR</name>
<sequence>MNLCFFSIASDFSTFHRRNEIESFADQNRDLKIVYFTSIRFLFSYFMKRILGKERALDKATKNNIKIHNLFSLLPLRLATKSKTLMYITVVLPIKLQVYFSKRKYGMDGETYTWFYKPDQYIYLSELGPYIYLHYDNYKADKTYSFSHSPNFDLIVKKCIEESEMSLICSARLFRDYKRYTADKVIYYPNAISNTLDLKKQDISRLRNNKVIGFVGQVDKTFDSELLEEIAVNFPQYELRLIGGVKNDNVLELSRQYKNINLIGYIDYNDLSSYIDEFSIGICPYIINEFNSYRNPLKIVEYFSRGLPVVTVPCDISDSISELVTLAEDKAHFISGIKNELEKNDQYKVDRRQELARKNRWDSRVKLVLENINR</sequence>